<dbReference type="GO" id="GO:0030420">
    <property type="term" value="P:establishment of competence for transformation"/>
    <property type="evidence" value="ECO:0007669"/>
    <property type="project" value="InterPro"/>
</dbReference>
<comment type="caution">
    <text evidence="2">The sequence shown here is derived from an EMBL/GenBank/DDBJ whole genome shotgun (WGS) entry which is preliminary data.</text>
</comment>
<protein>
    <submittedName>
        <fullName evidence="2">Competence protein ComGD</fullName>
    </submittedName>
</protein>
<keyword evidence="3" id="KW-1185">Reference proteome</keyword>
<keyword evidence="1" id="KW-1133">Transmembrane helix</keyword>
<organism evidence="2 3">
    <name type="scientific">Sinobaca qinghaiensis</name>
    <dbReference type="NCBI Taxonomy" id="342944"/>
    <lineage>
        <taxon>Bacteria</taxon>
        <taxon>Bacillati</taxon>
        <taxon>Bacillota</taxon>
        <taxon>Bacilli</taxon>
        <taxon>Bacillales</taxon>
        <taxon>Sporolactobacillaceae</taxon>
        <taxon>Sinobaca</taxon>
    </lineage>
</organism>
<dbReference type="PIRSF" id="PIRSF021292">
    <property type="entry name" value="Competence_ComGD"/>
    <property type="match status" value="1"/>
</dbReference>
<reference evidence="2 3" key="1">
    <citation type="submission" date="2018-09" db="EMBL/GenBank/DDBJ databases">
        <title>Genomic Encyclopedia of Archaeal and Bacterial Type Strains, Phase II (KMG-II): from individual species to whole genera.</title>
        <authorList>
            <person name="Goeker M."/>
        </authorList>
    </citation>
    <scope>NUCLEOTIDE SEQUENCE [LARGE SCALE GENOMIC DNA]</scope>
    <source>
        <strain evidence="2 3">DSM 17008</strain>
    </source>
</reference>
<dbReference type="AlphaFoldDB" id="A0A419V3D4"/>
<dbReference type="EMBL" id="RAPK01000009">
    <property type="protein sequence ID" value="RKD72984.1"/>
    <property type="molecule type" value="Genomic_DNA"/>
</dbReference>
<gene>
    <name evidence="2" type="ORF">ATL39_2181</name>
</gene>
<feature type="transmembrane region" description="Helical" evidence="1">
    <location>
        <begin position="15"/>
        <end position="37"/>
    </location>
</feature>
<sequence>MAAVLNEKGHTMVEMLIVLGMLVIFTAWPIHSLYTFYQEKEIQRFLYTLEEDLLFAQQYAYSHEEVTHFLFDSNSQSYHIKPFHSPAAASKKMPPGVYIESASLKESDIVFTAAGNIRRPGTLTIDTPNRRYKLVFLLGSGRFYIEPI</sequence>
<keyword evidence="1" id="KW-0472">Membrane</keyword>
<evidence type="ECO:0000313" key="3">
    <source>
        <dbReference type="Proteomes" id="UP000285120"/>
    </source>
</evidence>
<evidence type="ECO:0000313" key="2">
    <source>
        <dbReference type="EMBL" id="RKD72984.1"/>
    </source>
</evidence>
<dbReference type="InterPro" id="IPR016785">
    <property type="entry name" value="ComGD"/>
</dbReference>
<dbReference type="OrthoDB" id="1653576at2"/>
<accession>A0A419V3D4</accession>
<keyword evidence="1" id="KW-0812">Transmembrane</keyword>
<dbReference type="Proteomes" id="UP000285120">
    <property type="component" value="Unassembled WGS sequence"/>
</dbReference>
<dbReference type="RefSeq" id="WP_120193372.1">
    <property type="nucleotide sequence ID" value="NZ_RAPK01000009.1"/>
</dbReference>
<evidence type="ECO:0000256" key="1">
    <source>
        <dbReference type="SAM" id="Phobius"/>
    </source>
</evidence>
<proteinExistence type="predicted"/>
<name>A0A419V3D4_9BACL</name>
<dbReference type="NCBIfam" id="NF040982">
    <property type="entry name" value="ComGD"/>
    <property type="match status" value="1"/>
</dbReference>